<protein>
    <recommendedName>
        <fullName evidence="3">histidine kinase</fullName>
        <ecNumber evidence="3">2.7.13.3</ecNumber>
    </recommendedName>
</protein>
<evidence type="ECO:0000256" key="6">
    <source>
        <dbReference type="ARBA" id="ARBA00022741"/>
    </source>
</evidence>
<dbReference type="InterPro" id="IPR036890">
    <property type="entry name" value="HATPase_C_sf"/>
</dbReference>
<dbReference type="Gene3D" id="3.30.565.10">
    <property type="entry name" value="Histidine kinase-like ATPase, C-terminal domain"/>
    <property type="match status" value="1"/>
</dbReference>
<feature type="domain" description="PAS" evidence="17">
    <location>
        <begin position="644"/>
        <end position="689"/>
    </location>
</feature>
<evidence type="ECO:0000256" key="12">
    <source>
        <dbReference type="PROSITE-ProRule" id="PRU00169"/>
    </source>
</evidence>
<dbReference type="PROSITE" id="PS50113">
    <property type="entry name" value="PAC"/>
    <property type="match status" value="5"/>
</dbReference>
<dbReference type="InterPro" id="IPR003661">
    <property type="entry name" value="HisK_dim/P_dom"/>
</dbReference>
<feature type="domain" description="PAC" evidence="18">
    <location>
        <begin position="979"/>
        <end position="1031"/>
    </location>
</feature>
<feature type="domain" description="PAS" evidence="17">
    <location>
        <begin position="506"/>
        <end position="551"/>
    </location>
</feature>
<dbReference type="InterPro" id="IPR035965">
    <property type="entry name" value="PAS-like_dom_sf"/>
</dbReference>
<dbReference type="CDD" id="cd16922">
    <property type="entry name" value="HATPase_EvgS-ArcB-TorS-like"/>
    <property type="match status" value="1"/>
</dbReference>
<dbReference type="InterPro" id="IPR001610">
    <property type="entry name" value="PAC"/>
</dbReference>
<evidence type="ECO:0000256" key="3">
    <source>
        <dbReference type="ARBA" id="ARBA00012438"/>
    </source>
</evidence>
<feature type="domain" description="Response regulatory" evidence="16">
    <location>
        <begin position="1301"/>
        <end position="1420"/>
    </location>
</feature>
<proteinExistence type="predicted"/>
<dbReference type="SMART" id="SM00086">
    <property type="entry name" value="PAC"/>
    <property type="match status" value="6"/>
</dbReference>
<dbReference type="CDD" id="cd00082">
    <property type="entry name" value="HisKA"/>
    <property type="match status" value="1"/>
</dbReference>
<name>A0A517PW59_9PLAN</name>
<keyword evidence="10 14" id="KW-0472">Membrane</keyword>
<dbReference type="PROSITE" id="PS50109">
    <property type="entry name" value="HIS_KIN"/>
    <property type="match status" value="1"/>
</dbReference>
<dbReference type="Gene3D" id="3.40.50.2300">
    <property type="match status" value="1"/>
</dbReference>
<dbReference type="GO" id="GO:0016020">
    <property type="term" value="C:membrane"/>
    <property type="evidence" value="ECO:0007669"/>
    <property type="project" value="UniProtKB-SubCell"/>
</dbReference>
<comment type="catalytic activity">
    <reaction evidence="1">
        <text>ATP + protein L-histidine = ADP + protein N-phospho-L-histidine.</text>
        <dbReference type="EC" id="2.7.13.3"/>
    </reaction>
</comment>
<dbReference type="InterPro" id="IPR000014">
    <property type="entry name" value="PAS"/>
</dbReference>
<dbReference type="Pfam" id="PF00512">
    <property type="entry name" value="HisKA"/>
    <property type="match status" value="1"/>
</dbReference>
<feature type="domain" description="PAC" evidence="18">
    <location>
        <begin position="447"/>
        <end position="498"/>
    </location>
</feature>
<evidence type="ECO:0000256" key="8">
    <source>
        <dbReference type="ARBA" id="ARBA00022840"/>
    </source>
</evidence>
<feature type="transmembrane region" description="Helical" evidence="14">
    <location>
        <begin position="198"/>
        <end position="216"/>
    </location>
</feature>
<dbReference type="InterPro" id="IPR004358">
    <property type="entry name" value="Sig_transdc_His_kin-like_C"/>
</dbReference>
<keyword evidence="5 19" id="KW-0808">Transferase</keyword>
<dbReference type="OrthoDB" id="224742at2"/>
<feature type="domain" description="PAC" evidence="18">
    <location>
        <begin position="716"/>
        <end position="770"/>
    </location>
</feature>
<dbReference type="SMART" id="SM00387">
    <property type="entry name" value="HATPase_c"/>
    <property type="match status" value="1"/>
</dbReference>
<dbReference type="InterPro" id="IPR003594">
    <property type="entry name" value="HATPase_dom"/>
</dbReference>
<evidence type="ECO:0000259" key="15">
    <source>
        <dbReference type="PROSITE" id="PS50109"/>
    </source>
</evidence>
<feature type="domain" description="PAS" evidence="17">
    <location>
        <begin position="925"/>
        <end position="952"/>
    </location>
</feature>
<keyword evidence="20" id="KW-1185">Reference proteome</keyword>
<dbReference type="FunFam" id="1.10.287.130:FF:000038">
    <property type="entry name" value="Sensory transduction histidine kinase"/>
    <property type="match status" value="1"/>
</dbReference>
<dbReference type="NCBIfam" id="TIGR00229">
    <property type="entry name" value="sensory_box"/>
    <property type="match status" value="3"/>
</dbReference>
<evidence type="ECO:0000256" key="14">
    <source>
        <dbReference type="SAM" id="Phobius"/>
    </source>
</evidence>
<feature type="domain" description="PAC" evidence="18">
    <location>
        <begin position="851"/>
        <end position="903"/>
    </location>
</feature>
<feature type="modified residue" description="4-aspartylphosphate" evidence="12">
    <location>
        <position position="1355"/>
    </location>
</feature>
<evidence type="ECO:0000313" key="19">
    <source>
        <dbReference type="EMBL" id="QDT23617.1"/>
    </source>
</evidence>
<feature type="coiled-coil region" evidence="13">
    <location>
        <begin position="754"/>
        <end position="781"/>
    </location>
</feature>
<dbReference type="PROSITE" id="PS50110">
    <property type="entry name" value="RESPONSE_REGULATORY"/>
    <property type="match status" value="1"/>
</dbReference>
<evidence type="ECO:0000256" key="2">
    <source>
        <dbReference type="ARBA" id="ARBA00004370"/>
    </source>
</evidence>
<keyword evidence="14" id="KW-1133">Transmembrane helix</keyword>
<dbReference type="Proteomes" id="UP000320421">
    <property type="component" value="Chromosome"/>
</dbReference>
<dbReference type="SUPFAM" id="SSF55785">
    <property type="entry name" value="PYP-like sensor domain (PAS domain)"/>
    <property type="match status" value="6"/>
</dbReference>
<dbReference type="EMBL" id="CP036266">
    <property type="protein sequence ID" value="QDT23617.1"/>
    <property type="molecule type" value="Genomic_DNA"/>
</dbReference>
<evidence type="ECO:0000259" key="18">
    <source>
        <dbReference type="PROSITE" id="PS50113"/>
    </source>
</evidence>
<accession>A0A517PW59</accession>
<dbReference type="Gene3D" id="2.10.70.100">
    <property type="match status" value="1"/>
</dbReference>
<dbReference type="FunFam" id="3.30.565.10:FF:000010">
    <property type="entry name" value="Sensor histidine kinase RcsC"/>
    <property type="match status" value="1"/>
</dbReference>
<dbReference type="InterPro" id="IPR013767">
    <property type="entry name" value="PAS_fold"/>
</dbReference>
<dbReference type="PANTHER" id="PTHR45339:SF1">
    <property type="entry name" value="HYBRID SIGNAL TRANSDUCTION HISTIDINE KINASE J"/>
    <property type="match status" value="1"/>
</dbReference>
<feature type="transmembrane region" description="Helical" evidence="14">
    <location>
        <begin position="32"/>
        <end position="49"/>
    </location>
</feature>
<evidence type="ECO:0000256" key="4">
    <source>
        <dbReference type="ARBA" id="ARBA00022553"/>
    </source>
</evidence>
<dbReference type="Pfam" id="PF13426">
    <property type="entry name" value="PAS_9"/>
    <property type="match status" value="2"/>
</dbReference>
<keyword evidence="4 12" id="KW-0597">Phosphoprotein</keyword>
<dbReference type="CDD" id="cd17546">
    <property type="entry name" value="REC_hyHK_CKI1_RcsC-like"/>
    <property type="match status" value="1"/>
</dbReference>
<evidence type="ECO:0000259" key="17">
    <source>
        <dbReference type="PROSITE" id="PS50112"/>
    </source>
</evidence>
<evidence type="ECO:0000256" key="7">
    <source>
        <dbReference type="ARBA" id="ARBA00022777"/>
    </source>
</evidence>
<dbReference type="GO" id="GO:0006355">
    <property type="term" value="P:regulation of DNA-templated transcription"/>
    <property type="evidence" value="ECO:0007669"/>
    <property type="project" value="InterPro"/>
</dbReference>
<evidence type="ECO:0000256" key="11">
    <source>
        <dbReference type="ARBA" id="ARBA00023306"/>
    </source>
</evidence>
<dbReference type="Pfam" id="PF08448">
    <property type="entry name" value="PAS_4"/>
    <property type="match status" value="1"/>
</dbReference>
<keyword evidence="11" id="KW-0131">Cell cycle</keyword>
<dbReference type="InterPro" id="IPR036097">
    <property type="entry name" value="HisK_dim/P_sf"/>
</dbReference>
<dbReference type="InterPro" id="IPR011006">
    <property type="entry name" value="CheY-like_superfamily"/>
</dbReference>
<dbReference type="Pfam" id="PF00989">
    <property type="entry name" value="PAS"/>
    <property type="match status" value="1"/>
</dbReference>
<dbReference type="PANTHER" id="PTHR45339">
    <property type="entry name" value="HYBRID SIGNAL TRANSDUCTION HISTIDINE KINASE J"/>
    <property type="match status" value="1"/>
</dbReference>
<dbReference type="InterPro" id="IPR001789">
    <property type="entry name" value="Sig_transdc_resp-reg_receiver"/>
</dbReference>
<dbReference type="PROSITE" id="PS50112">
    <property type="entry name" value="PAS"/>
    <property type="match status" value="4"/>
</dbReference>
<dbReference type="Pfam" id="PF02518">
    <property type="entry name" value="HATPase_c"/>
    <property type="match status" value="1"/>
</dbReference>
<evidence type="ECO:0000256" key="5">
    <source>
        <dbReference type="ARBA" id="ARBA00022679"/>
    </source>
</evidence>
<dbReference type="EC" id="2.7.13.3" evidence="3"/>
<dbReference type="CDD" id="cd00130">
    <property type="entry name" value="PAS"/>
    <property type="match status" value="4"/>
</dbReference>
<dbReference type="Pfam" id="PF08447">
    <property type="entry name" value="PAS_3"/>
    <property type="match status" value="2"/>
</dbReference>
<evidence type="ECO:0000259" key="16">
    <source>
        <dbReference type="PROSITE" id="PS50110"/>
    </source>
</evidence>
<dbReference type="RefSeq" id="WP_145191302.1">
    <property type="nucleotide sequence ID" value="NZ_CP036266.1"/>
</dbReference>
<evidence type="ECO:0000256" key="10">
    <source>
        <dbReference type="ARBA" id="ARBA00023136"/>
    </source>
</evidence>
<dbReference type="SMART" id="SM00388">
    <property type="entry name" value="HisKA"/>
    <property type="match status" value="1"/>
</dbReference>
<keyword evidence="8" id="KW-0067">ATP-binding</keyword>
<dbReference type="SUPFAM" id="SSF47384">
    <property type="entry name" value="Homodimeric domain of signal transducing histidine kinase"/>
    <property type="match status" value="1"/>
</dbReference>
<feature type="domain" description="Histidine kinase" evidence="15">
    <location>
        <begin position="1042"/>
        <end position="1267"/>
    </location>
</feature>
<dbReference type="SUPFAM" id="SSF55874">
    <property type="entry name" value="ATPase domain of HSP90 chaperone/DNA topoisomerase II/histidine kinase"/>
    <property type="match status" value="1"/>
</dbReference>
<evidence type="ECO:0000313" key="20">
    <source>
        <dbReference type="Proteomes" id="UP000320421"/>
    </source>
</evidence>
<evidence type="ECO:0000256" key="1">
    <source>
        <dbReference type="ARBA" id="ARBA00000085"/>
    </source>
</evidence>
<dbReference type="SMART" id="SM00091">
    <property type="entry name" value="PAS"/>
    <property type="match status" value="4"/>
</dbReference>
<gene>
    <name evidence="19" type="primary">luxQ_5</name>
    <name evidence="19" type="ORF">HG66A1_54390</name>
</gene>
<keyword evidence="14" id="KW-0812">Transmembrane</keyword>
<dbReference type="SMART" id="SM00448">
    <property type="entry name" value="REC"/>
    <property type="match status" value="1"/>
</dbReference>
<reference evidence="19 20" key="1">
    <citation type="submission" date="2019-02" db="EMBL/GenBank/DDBJ databases">
        <title>Deep-cultivation of Planctomycetes and their phenomic and genomic characterization uncovers novel biology.</title>
        <authorList>
            <person name="Wiegand S."/>
            <person name="Jogler M."/>
            <person name="Boedeker C."/>
            <person name="Pinto D."/>
            <person name="Vollmers J."/>
            <person name="Rivas-Marin E."/>
            <person name="Kohn T."/>
            <person name="Peeters S.H."/>
            <person name="Heuer A."/>
            <person name="Rast P."/>
            <person name="Oberbeckmann S."/>
            <person name="Bunk B."/>
            <person name="Jeske O."/>
            <person name="Meyerdierks A."/>
            <person name="Storesund J.E."/>
            <person name="Kallscheuer N."/>
            <person name="Luecker S."/>
            <person name="Lage O.M."/>
            <person name="Pohl T."/>
            <person name="Merkel B.J."/>
            <person name="Hornburger P."/>
            <person name="Mueller R.-W."/>
            <person name="Bruemmer F."/>
            <person name="Labrenz M."/>
            <person name="Spormann A.M."/>
            <person name="Op den Camp H."/>
            <person name="Overmann J."/>
            <person name="Amann R."/>
            <person name="Jetten M.S.M."/>
            <person name="Mascher T."/>
            <person name="Medema M.H."/>
            <person name="Devos D.P."/>
            <person name="Kaster A.-K."/>
            <person name="Ovreas L."/>
            <person name="Rohde M."/>
            <person name="Galperin M.Y."/>
            <person name="Jogler C."/>
        </authorList>
    </citation>
    <scope>NUCLEOTIDE SEQUENCE [LARGE SCALE GENOMIC DNA]</scope>
    <source>
        <strain evidence="19 20">HG66A1</strain>
    </source>
</reference>
<keyword evidence="13" id="KW-0175">Coiled coil</keyword>
<dbReference type="InterPro" id="IPR013655">
    <property type="entry name" value="PAS_fold_3"/>
</dbReference>
<keyword evidence="7 19" id="KW-0418">Kinase</keyword>
<dbReference type="GO" id="GO:0000155">
    <property type="term" value="F:phosphorelay sensor kinase activity"/>
    <property type="evidence" value="ECO:0007669"/>
    <property type="project" value="InterPro"/>
</dbReference>
<dbReference type="GO" id="GO:0005524">
    <property type="term" value="F:ATP binding"/>
    <property type="evidence" value="ECO:0007669"/>
    <property type="project" value="UniProtKB-KW"/>
</dbReference>
<keyword evidence="6" id="KW-0547">Nucleotide-binding</keyword>
<dbReference type="Pfam" id="PF00072">
    <property type="entry name" value="Response_reg"/>
    <property type="match status" value="1"/>
</dbReference>
<dbReference type="InterPro" id="IPR000700">
    <property type="entry name" value="PAS-assoc_C"/>
</dbReference>
<dbReference type="InterPro" id="IPR005467">
    <property type="entry name" value="His_kinase_dom"/>
</dbReference>
<dbReference type="Gene3D" id="3.30.450.20">
    <property type="entry name" value="PAS domain"/>
    <property type="match status" value="6"/>
</dbReference>
<feature type="domain" description="PAC" evidence="18">
    <location>
        <begin position="595"/>
        <end position="647"/>
    </location>
</feature>
<evidence type="ECO:0000256" key="13">
    <source>
        <dbReference type="SAM" id="Coils"/>
    </source>
</evidence>
<dbReference type="Gene3D" id="1.10.287.130">
    <property type="match status" value="1"/>
</dbReference>
<organism evidence="19 20">
    <name type="scientific">Gimesia chilikensis</name>
    <dbReference type="NCBI Taxonomy" id="2605989"/>
    <lineage>
        <taxon>Bacteria</taxon>
        <taxon>Pseudomonadati</taxon>
        <taxon>Planctomycetota</taxon>
        <taxon>Planctomycetia</taxon>
        <taxon>Planctomycetales</taxon>
        <taxon>Planctomycetaceae</taxon>
        <taxon>Gimesia</taxon>
    </lineage>
</organism>
<dbReference type="SUPFAM" id="SSF52172">
    <property type="entry name" value="CheY-like"/>
    <property type="match status" value="1"/>
</dbReference>
<comment type="subcellular location">
    <subcellularLocation>
        <location evidence="2">Membrane</location>
    </subcellularLocation>
</comment>
<dbReference type="PRINTS" id="PR00344">
    <property type="entry name" value="BCTRLSENSOR"/>
</dbReference>
<evidence type="ECO:0000256" key="9">
    <source>
        <dbReference type="ARBA" id="ARBA00023012"/>
    </source>
</evidence>
<dbReference type="InterPro" id="IPR013656">
    <property type="entry name" value="PAS_4"/>
</dbReference>
<keyword evidence="9" id="KW-0902">Two-component regulatory system</keyword>
<sequence length="1434" mass="160637">MHHSFSSDSNVGDSIQARVKVSGWENAVRTPFLQAALASFFLVLVLVLFQKQSIIPQSASESATAIQQRQTVSQLQVQTAEIVKHLLLLSNPKQAASSYQRLDELLNQWNAQRHQLSQTVAGSASAASKLDRQISPLFEQITADVLKVLSGQQSPEAMLPRVLTSEQKLMPLLVKFQSVLPDADQAQTGQAASVSHHWFFWLVLPVTAYAASFYLLTRVRKRKDSLDKRETDLDLRIQNLKSNQSQLAASISASFHETWSWTEQTNEFWCSKSFWRVFGYTAESEFPLAQYEVFLNHLGAGNRESWEAAIERHLQESKPIDLKVRTRNQLGFSRWVRIQAQALNGEREGQRTLIGTVEDIHDYQLTKMQLNQSEKLLSRVGEVAKIGGWHLDLETRELFWTQETYAIHEVEPGYRPSIETAYSFYAPEARPVLQSALERSIETGQSWDLKLPFITAKGRHIWVRAQGELEYEQGNPVRLVGAFQDITEEKQREADFLLLQYDEYTSRAHLDGVIRAATEVSIIATDPEGIITLFSPGAEQLLGYSAREMIGIQTPEFFHLAEEIEEHARELTTALGRKIENFETFIALAQQGDSDKREWTYVCKDGSHRTVELTVTAIRDQYQQIEGFLGVGIDVTLQKQNEKQLSRLATAVSKSTNGVVITDAQGHVEWVNDRFTQITGYSLEEVMGQCPGAMLQGEKTDSRVIEYMSRKISAGESFETELINYHKSGAEYWVHLKVDPILDADGKLTGFMAIENDITERKQAEQELLDSREKIRRLIDALPVAAYTCNTQGLITYYNQAAADFWGREPQIENPNDRFCGSFKLFGTDGSPIPHEKCWMALALNTGKTLHGGEIVVESEDGSRKTALAHVSPLFNFEGELTGAVNVLVDISDRIVLEKSLREATVRLELCLKVLDQHAIVAETDLNGTIRHVNEMFCKVSGYTEAESIGQTHSIVNSGTHSREFWKEVFRTIAAEGMWQGEICNRRKNGEPYWVDTTIATMKDGEGNPTGYLAIRNDITELKQAQEAALAASQSKSEFLANMSHEIRTPLTAILGYADLLKNDSEFSTSPRKRDQAVNTIQEAGNHLLTVINDILDLSKIEAQKVQLDYTTTQVFHILDHIESLLRPPATEKGVEMVTRIQNPIPDLIKSDPTRLRQILMNLVGNAVKFTEQGQIQLIVELSQQGDISFLQFDIQDTGPGMSPAQAEKIFNAFSQADTSVTRQHGGTGLGLVISRKLARLMNGEVSLVWTRQGTGTCFRLLLPIETVDETRYSTSRFQDEPEQTEHKTSPAPLALPAGTRILLAEDGPDNQRLISFLLKKKGAEVDVADNGAIALRKFQEAEQAGQPYQLLLTDMQMPEMDGYTLARTLRAEGAKLPIVALTAHAMAEDRQKCLDAGCDDYLSKPVNSKVLAKTLLHWITLQTPTETEPPSVL</sequence>
<feature type="domain" description="PAS" evidence="17">
    <location>
        <begin position="771"/>
        <end position="811"/>
    </location>
</feature>